<dbReference type="RefSeq" id="WP_105957598.1">
    <property type="nucleotide sequence ID" value="NZ_PVNS01000001.1"/>
</dbReference>
<dbReference type="AlphaFoldDB" id="A0A2P6MLP8"/>
<dbReference type="SUPFAM" id="SSF55383">
    <property type="entry name" value="Copper amine oxidase, domain N"/>
    <property type="match status" value="1"/>
</dbReference>
<evidence type="ECO:0000313" key="4">
    <source>
        <dbReference type="Proteomes" id="UP000243650"/>
    </source>
</evidence>
<organism evidence="3 4">
    <name type="scientific">Alkalicoccus urumqiensis</name>
    <name type="common">Bacillus urumqiensis</name>
    <dbReference type="NCBI Taxonomy" id="1548213"/>
    <lineage>
        <taxon>Bacteria</taxon>
        <taxon>Bacillati</taxon>
        <taxon>Bacillota</taxon>
        <taxon>Bacilli</taxon>
        <taxon>Bacillales</taxon>
        <taxon>Bacillaceae</taxon>
        <taxon>Alkalicoccus</taxon>
    </lineage>
</organism>
<feature type="signal peptide" evidence="1">
    <location>
        <begin position="1"/>
        <end position="24"/>
    </location>
</feature>
<dbReference type="Pfam" id="PF07833">
    <property type="entry name" value="Cu_amine_oxidN1"/>
    <property type="match status" value="1"/>
</dbReference>
<evidence type="ECO:0000256" key="1">
    <source>
        <dbReference type="SAM" id="SignalP"/>
    </source>
</evidence>
<dbReference type="Proteomes" id="UP000243650">
    <property type="component" value="Unassembled WGS sequence"/>
</dbReference>
<reference evidence="3 4" key="1">
    <citation type="submission" date="2018-03" db="EMBL/GenBank/DDBJ databases">
        <title>Bacillus urumqiensis sp. nov., a moderately haloalkaliphilic bacterium isolated from a salt lake.</title>
        <authorList>
            <person name="Zhao B."/>
            <person name="Liao Z."/>
        </authorList>
    </citation>
    <scope>NUCLEOTIDE SEQUENCE [LARGE SCALE GENOMIC DNA]</scope>
    <source>
        <strain evidence="3 4">BZ-SZ-XJ18</strain>
    </source>
</reference>
<dbReference type="InterPro" id="IPR012854">
    <property type="entry name" value="Cu_amine_oxidase-like_N"/>
</dbReference>
<dbReference type="Gene3D" id="3.30.457.10">
    <property type="entry name" value="Copper amine oxidase-like, N-terminal domain"/>
    <property type="match status" value="1"/>
</dbReference>
<sequence length="257" mass="29785">MKYWLAVLIVLFCGVAGWTTSAEAEEDRVIIENGKIEEGRVLMPLRAVVEGGGGEITWDQGTRTVTIEYRDTTIELPINSRTARVNGESVSLDVPARVERGTTFIPLRFFGETLNRPFLWRQQTKTAWIFFGETRVEVHQGTFAPDRLSTEQKESYARLIGDVNRLDDFSQIRSHFRPYFSHELINQIIRQDGYVFENVYPTEELDITYETTTQARFSVRAELRDQDYFTASFRGSMRYENGRWVIVELQDNVSLYP</sequence>
<evidence type="ECO:0000259" key="2">
    <source>
        <dbReference type="Pfam" id="PF07833"/>
    </source>
</evidence>
<gene>
    <name evidence="3" type="ORF">C6I21_01235</name>
</gene>
<accession>A0A2P6MLP8</accession>
<protein>
    <submittedName>
        <fullName evidence="3">Copper amine oxidase</fullName>
    </submittedName>
</protein>
<comment type="caution">
    <text evidence="3">The sequence shown here is derived from an EMBL/GenBank/DDBJ whole genome shotgun (WGS) entry which is preliminary data.</text>
</comment>
<dbReference type="InterPro" id="IPR036582">
    <property type="entry name" value="Mao_N_sf"/>
</dbReference>
<evidence type="ECO:0000313" key="3">
    <source>
        <dbReference type="EMBL" id="PRO67214.1"/>
    </source>
</evidence>
<keyword evidence="1" id="KW-0732">Signal</keyword>
<feature type="chain" id="PRO_5015157726" evidence="1">
    <location>
        <begin position="25"/>
        <end position="257"/>
    </location>
</feature>
<dbReference type="EMBL" id="PVNS01000001">
    <property type="protein sequence ID" value="PRO67214.1"/>
    <property type="molecule type" value="Genomic_DNA"/>
</dbReference>
<name>A0A2P6MLP8_ALKUR</name>
<keyword evidence="4" id="KW-1185">Reference proteome</keyword>
<proteinExistence type="predicted"/>
<feature type="domain" description="Copper amine oxidase-like N-terminal" evidence="2">
    <location>
        <begin position="35"/>
        <end position="127"/>
    </location>
</feature>
<dbReference type="OrthoDB" id="1954422at2"/>